<reference evidence="1" key="1">
    <citation type="journal article" date="2014" name="Genome Biol.">
        <title>Transcriptome and methylome profiling reveals relics of genome dominance in the mesopolyploid Brassica oleracea.</title>
        <authorList>
            <person name="Parkin I.A."/>
            <person name="Koh C."/>
            <person name="Tang H."/>
            <person name="Robinson S.J."/>
            <person name="Kagale S."/>
            <person name="Clarke W.E."/>
            <person name="Town C.D."/>
            <person name="Nixon J."/>
            <person name="Krishnakumar V."/>
            <person name="Bidwell S.L."/>
            <person name="Denoeud F."/>
            <person name="Belcram H."/>
            <person name="Links M.G."/>
            <person name="Just J."/>
            <person name="Clarke C."/>
            <person name="Bender T."/>
            <person name="Huebert T."/>
            <person name="Mason A.S."/>
            <person name="Pires J.C."/>
            <person name="Barker G."/>
            <person name="Moore J."/>
            <person name="Walley P.G."/>
            <person name="Manoli S."/>
            <person name="Batley J."/>
            <person name="Edwards D."/>
            <person name="Nelson M.N."/>
            <person name="Wang X."/>
            <person name="Paterson A.H."/>
            <person name="King G."/>
            <person name="Bancroft I."/>
            <person name="Chalhoub B."/>
            <person name="Sharpe A.G."/>
        </authorList>
    </citation>
    <scope>NUCLEOTIDE SEQUENCE [LARGE SCALE GENOMIC DNA]</scope>
    <source>
        <strain evidence="1">cv. TO1000</strain>
    </source>
</reference>
<reference evidence="1" key="2">
    <citation type="submission" date="2015-06" db="UniProtKB">
        <authorList>
            <consortium name="EnsemblPlants"/>
        </authorList>
    </citation>
    <scope>IDENTIFICATION</scope>
</reference>
<dbReference type="EnsemblPlants" id="Bo01187s030.1">
    <property type="protein sequence ID" value="Bo01187s030.1"/>
    <property type="gene ID" value="Bo01187s030"/>
</dbReference>
<keyword evidence="2" id="KW-1185">Reference proteome</keyword>
<dbReference type="Proteomes" id="UP000032141">
    <property type="component" value="Unassembled WGS sequence"/>
</dbReference>
<organism evidence="1 2">
    <name type="scientific">Brassica oleracea var. oleracea</name>
    <dbReference type="NCBI Taxonomy" id="109376"/>
    <lineage>
        <taxon>Eukaryota</taxon>
        <taxon>Viridiplantae</taxon>
        <taxon>Streptophyta</taxon>
        <taxon>Embryophyta</taxon>
        <taxon>Tracheophyta</taxon>
        <taxon>Spermatophyta</taxon>
        <taxon>Magnoliopsida</taxon>
        <taxon>eudicotyledons</taxon>
        <taxon>Gunneridae</taxon>
        <taxon>Pentapetalae</taxon>
        <taxon>rosids</taxon>
        <taxon>malvids</taxon>
        <taxon>Brassicales</taxon>
        <taxon>Brassicaceae</taxon>
        <taxon>Brassiceae</taxon>
        <taxon>Brassica</taxon>
    </lineage>
</organism>
<accession>A0A0D2ZU54</accession>
<dbReference type="Pfam" id="PF03778">
    <property type="entry name" value="DUF321"/>
    <property type="match status" value="3"/>
</dbReference>
<name>A0A0D2ZU54_BRAOL</name>
<proteinExistence type="predicted"/>
<dbReference type="InterPro" id="IPR005529">
    <property type="entry name" value="DUF321"/>
</dbReference>
<evidence type="ECO:0000313" key="2">
    <source>
        <dbReference type="Proteomes" id="UP000032141"/>
    </source>
</evidence>
<dbReference type="AlphaFoldDB" id="A0A0D2ZU54"/>
<dbReference type="Gramene" id="Bo01187s030.1">
    <property type="protein sequence ID" value="Bo01187s030.1"/>
    <property type="gene ID" value="Bo01187s030"/>
</dbReference>
<evidence type="ECO:0000313" key="1">
    <source>
        <dbReference type="EnsemblPlants" id="Bo01187s030.1"/>
    </source>
</evidence>
<sequence length="276" mass="31324">MSEKKGCTPGQLALAYINCISDIWVPFGYGAILISLNFKDLKNNYEPTRGLILLHAQYKGLFGRFSGLIREIVERHKTRLLLVRPLLNFDRPWISMDDRRSTKRDFQLASNTWRLDDDGVCTRDHRRRVLNGLRRISSFGLDHGRAQEIIDETGTLLVHKTEGSTTMVLEIVISHQKIDVFVLISLSDLQGFNGKTQFLGFGGKTQFPVLAEKHNFSVLAGKHYFSVLAEKRNFSVLAGKHNFSVVAEKRNFSVLTGKHNFSVLVGKRYFPVLTGK</sequence>
<protein>
    <submittedName>
        <fullName evidence="1">Uncharacterized protein</fullName>
    </submittedName>
</protein>
<dbReference type="HOGENOM" id="CLU_1009530_0_0_1"/>